<keyword evidence="2" id="KW-1185">Reference proteome</keyword>
<evidence type="ECO:0000313" key="2">
    <source>
        <dbReference type="Proteomes" id="UP000480178"/>
    </source>
</evidence>
<proteinExistence type="predicted"/>
<accession>A0A6C0GLK4</accession>
<dbReference type="Proteomes" id="UP000480178">
    <property type="component" value="Chromosome"/>
</dbReference>
<protein>
    <submittedName>
        <fullName evidence="1">Uncharacterized protein</fullName>
    </submittedName>
</protein>
<gene>
    <name evidence="1" type="ORF">GXP67_19615</name>
</gene>
<sequence length="112" mass="12956">MENNYIISTHIAQFKITLSESYPIIINRFNYVVSASDYQNAIAEHVLNLETPCNEEIDILVFSNDSLSSFTIINHLSAQITVQKIYDKNVDCEEVNRVLQFRQFINSLNFGY</sequence>
<reference evidence="1 2" key="1">
    <citation type="submission" date="2020-01" db="EMBL/GenBank/DDBJ databases">
        <authorList>
            <person name="Kim M.K."/>
        </authorList>
    </citation>
    <scope>NUCLEOTIDE SEQUENCE [LARGE SCALE GENOMIC DNA]</scope>
    <source>
        <strain evidence="1 2">172606-1</strain>
    </source>
</reference>
<dbReference type="KEGG" id="rhoz:GXP67_19615"/>
<name>A0A6C0GLK4_9BACT</name>
<organism evidence="1 2">
    <name type="scientific">Rhodocytophaga rosea</name>
    <dbReference type="NCBI Taxonomy" id="2704465"/>
    <lineage>
        <taxon>Bacteria</taxon>
        <taxon>Pseudomonadati</taxon>
        <taxon>Bacteroidota</taxon>
        <taxon>Cytophagia</taxon>
        <taxon>Cytophagales</taxon>
        <taxon>Rhodocytophagaceae</taxon>
        <taxon>Rhodocytophaga</taxon>
    </lineage>
</organism>
<dbReference type="EMBL" id="CP048222">
    <property type="protein sequence ID" value="QHT68694.1"/>
    <property type="molecule type" value="Genomic_DNA"/>
</dbReference>
<dbReference type="RefSeq" id="WP_162444702.1">
    <property type="nucleotide sequence ID" value="NZ_CP048222.1"/>
</dbReference>
<evidence type="ECO:0000313" key="1">
    <source>
        <dbReference type="EMBL" id="QHT68694.1"/>
    </source>
</evidence>
<dbReference type="AlphaFoldDB" id="A0A6C0GLK4"/>